<proteinExistence type="predicted"/>
<evidence type="ECO:0000313" key="4">
    <source>
        <dbReference type="Proteomes" id="UP000253509"/>
    </source>
</evidence>
<evidence type="ECO:0000313" key="3">
    <source>
        <dbReference type="EMBL" id="RBP73665.1"/>
    </source>
</evidence>
<name>A0A366INC0_9MICO</name>
<organism evidence="3 4">
    <name type="scientific">Brevibacterium celere</name>
    <dbReference type="NCBI Taxonomy" id="225845"/>
    <lineage>
        <taxon>Bacteria</taxon>
        <taxon>Bacillati</taxon>
        <taxon>Actinomycetota</taxon>
        <taxon>Actinomycetes</taxon>
        <taxon>Micrococcales</taxon>
        <taxon>Brevibacteriaceae</taxon>
        <taxon>Brevibacterium</taxon>
    </lineage>
</organism>
<dbReference type="InterPro" id="IPR012338">
    <property type="entry name" value="Beta-lactam/transpept-like"/>
</dbReference>
<keyword evidence="4" id="KW-1185">Reference proteome</keyword>
<dbReference type="EMBL" id="QNSB01000002">
    <property type="protein sequence ID" value="RBP73665.1"/>
    <property type="molecule type" value="Genomic_DNA"/>
</dbReference>
<feature type="region of interest" description="Disordered" evidence="1">
    <location>
        <begin position="348"/>
        <end position="373"/>
    </location>
</feature>
<dbReference type="Pfam" id="PF00144">
    <property type="entry name" value="Beta-lactamase"/>
    <property type="match status" value="1"/>
</dbReference>
<reference evidence="3 4" key="1">
    <citation type="submission" date="2018-06" db="EMBL/GenBank/DDBJ databases">
        <title>Freshwater and sediment microbial communities from various areas in North America, analyzing microbe dynamics in response to fracking.</title>
        <authorList>
            <person name="Lamendella R."/>
        </authorList>
    </citation>
    <scope>NUCLEOTIDE SEQUENCE [LARGE SCALE GENOMIC DNA]</scope>
    <source>
        <strain evidence="3 4">3b_TX</strain>
    </source>
</reference>
<dbReference type="SUPFAM" id="SSF56601">
    <property type="entry name" value="beta-lactamase/transpeptidase-like"/>
    <property type="match status" value="1"/>
</dbReference>
<comment type="caution">
    <text evidence="3">The sequence shown here is derived from an EMBL/GenBank/DDBJ whole genome shotgun (WGS) entry which is preliminary data.</text>
</comment>
<protein>
    <submittedName>
        <fullName evidence="3">CubicO group peptidase (Beta-lactamase class C family)</fullName>
    </submittedName>
</protein>
<dbReference type="RefSeq" id="WP_113903050.1">
    <property type="nucleotide sequence ID" value="NZ_QNSB01000002.1"/>
</dbReference>
<sequence>MSRRTTAAAVAAALVAALLLLITPFPRGFQGDPTGDARLRTEVTGVLGSGHWHHLAAARISGEEVRWAGVGADEHTVVEIGSISKTFTAALYADALERGEITASTRLGDVWPELDGDVAEVTLESIATHRSGLPRTEPAPSVVDGIAAIAAGYLHTNPYRASARELVDSLHDVEIGKRTPEYSNFGYSILGQALAEVTGRSYAALVRERITEPLGMEETSVPASGEGLSHGYTASGLPATPWALDGAAPAGGIRSTVHDLSIWLRATAAGTAPGARAAAPREDFDEDDEIGWAWFTRKAGTDAVTWHNGGTGGYRSVLGLDSDSGEGIIVLVDTATSVDAALTLLDEGAAPAGDPTSAGVAGRASARDEGASR</sequence>
<dbReference type="Proteomes" id="UP000253509">
    <property type="component" value="Unassembled WGS sequence"/>
</dbReference>
<dbReference type="Gene3D" id="3.40.710.10">
    <property type="entry name" value="DD-peptidase/beta-lactamase superfamily"/>
    <property type="match status" value="1"/>
</dbReference>
<evidence type="ECO:0000256" key="1">
    <source>
        <dbReference type="SAM" id="MobiDB-lite"/>
    </source>
</evidence>
<dbReference type="InterPro" id="IPR001466">
    <property type="entry name" value="Beta-lactam-related"/>
</dbReference>
<dbReference type="InterPro" id="IPR050491">
    <property type="entry name" value="AmpC-like"/>
</dbReference>
<gene>
    <name evidence="3" type="ORF">DFO65_102193</name>
</gene>
<dbReference type="AlphaFoldDB" id="A0A366INC0"/>
<evidence type="ECO:0000259" key="2">
    <source>
        <dbReference type="Pfam" id="PF00144"/>
    </source>
</evidence>
<dbReference type="PANTHER" id="PTHR46825:SF9">
    <property type="entry name" value="BETA-LACTAMASE-RELATED DOMAIN-CONTAINING PROTEIN"/>
    <property type="match status" value="1"/>
</dbReference>
<feature type="domain" description="Beta-lactamase-related" evidence="2">
    <location>
        <begin position="60"/>
        <end position="338"/>
    </location>
</feature>
<dbReference type="PANTHER" id="PTHR46825">
    <property type="entry name" value="D-ALANYL-D-ALANINE-CARBOXYPEPTIDASE/ENDOPEPTIDASE AMPH"/>
    <property type="match status" value="1"/>
</dbReference>
<accession>A0A366INC0</accession>